<dbReference type="Proteomes" id="UP000324222">
    <property type="component" value="Unassembled WGS sequence"/>
</dbReference>
<organism evidence="2 3">
    <name type="scientific">Portunus trituberculatus</name>
    <name type="common">Swimming crab</name>
    <name type="synonym">Neptunus trituberculatus</name>
    <dbReference type="NCBI Taxonomy" id="210409"/>
    <lineage>
        <taxon>Eukaryota</taxon>
        <taxon>Metazoa</taxon>
        <taxon>Ecdysozoa</taxon>
        <taxon>Arthropoda</taxon>
        <taxon>Crustacea</taxon>
        <taxon>Multicrustacea</taxon>
        <taxon>Malacostraca</taxon>
        <taxon>Eumalacostraca</taxon>
        <taxon>Eucarida</taxon>
        <taxon>Decapoda</taxon>
        <taxon>Pleocyemata</taxon>
        <taxon>Brachyura</taxon>
        <taxon>Eubrachyura</taxon>
        <taxon>Portunoidea</taxon>
        <taxon>Portunidae</taxon>
        <taxon>Portuninae</taxon>
        <taxon>Portunus</taxon>
    </lineage>
</organism>
<evidence type="ECO:0000313" key="2">
    <source>
        <dbReference type="EMBL" id="MPC77396.1"/>
    </source>
</evidence>
<sequence length="161" mass="18356">MDNVKEEGHYLSEDESPAMKIYADSSPVYCIKKKDSTAQASRGLRATSIDVDAIRMSRKVSQEVGMKDARVSDFGEVGKTDKQRERKEKSHGRVEETEWEQVNRGGRMRQEGSGQVDKLVSMESGSRPRMGSNPTTYRLDILPLVEWFKVTYMSPRYPDSR</sequence>
<reference evidence="2 3" key="1">
    <citation type="submission" date="2019-05" db="EMBL/GenBank/DDBJ databases">
        <title>Another draft genome of Portunus trituberculatus and its Hox gene families provides insights of decapod evolution.</title>
        <authorList>
            <person name="Jeong J.-H."/>
            <person name="Song I."/>
            <person name="Kim S."/>
            <person name="Choi T."/>
            <person name="Kim D."/>
            <person name="Ryu S."/>
            <person name="Kim W."/>
        </authorList>
    </citation>
    <scope>NUCLEOTIDE SEQUENCE [LARGE SCALE GENOMIC DNA]</scope>
    <source>
        <tissue evidence="2">Muscle</tissue>
    </source>
</reference>
<evidence type="ECO:0000256" key="1">
    <source>
        <dbReference type="SAM" id="MobiDB-lite"/>
    </source>
</evidence>
<comment type="caution">
    <text evidence="2">The sequence shown here is derived from an EMBL/GenBank/DDBJ whole genome shotgun (WGS) entry which is preliminary data.</text>
</comment>
<evidence type="ECO:0000313" key="3">
    <source>
        <dbReference type="Proteomes" id="UP000324222"/>
    </source>
</evidence>
<feature type="compositionally biased region" description="Basic and acidic residues" evidence="1">
    <location>
        <begin position="65"/>
        <end position="96"/>
    </location>
</feature>
<gene>
    <name evidence="2" type="ORF">E2C01_071848</name>
</gene>
<name>A0A5B7I661_PORTR</name>
<dbReference type="AlphaFoldDB" id="A0A5B7I661"/>
<protein>
    <submittedName>
        <fullName evidence="2">Uncharacterized protein</fullName>
    </submittedName>
</protein>
<proteinExistence type="predicted"/>
<feature type="region of interest" description="Disordered" evidence="1">
    <location>
        <begin position="59"/>
        <end position="117"/>
    </location>
</feature>
<dbReference type="EMBL" id="VSRR010045761">
    <property type="protein sequence ID" value="MPC77396.1"/>
    <property type="molecule type" value="Genomic_DNA"/>
</dbReference>
<accession>A0A5B7I661</accession>
<keyword evidence="3" id="KW-1185">Reference proteome</keyword>